<keyword evidence="5" id="KW-0067">ATP-binding</keyword>
<evidence type="ECO:0000256" key="5">
    <source>
        <dbReference type="ARBA" id="ARBA00022840"/>
    </source>
</evidence>
<sequence length="52" mass="5722">YRFGEILDGRYEVTAAHGKGVFSTVVRAKNLKAGNGEPDEVAIKIIRNNDTM</sequence>
<keyword evidence="4 6" id="KW-0418">Kinase</keyword>
<accession>A0A392PQ78</accession>
<keyword evidence="3" id="KW-0547">Nucleotide-binding</keyword>
<dbReference type="PANTHER" id="PTHR24058">
    <property type="entry name" value="DUAL SPECIFICITY PROTEIN KINASE"/>
    <property type="match status" value="1"/>
</dbReference>
<comment type="caution">
    <text evidence="6">The sequence shown here is derived from an EMBL/GenBank/DDBJ whole genome shotgun (WGS) entry which is preliminary data.</text>
</comment>
<dbReference type="SUPFAM" id="SSF56112">
    <property type="entry name" value="Protein kinase-like (PK-like)"/>
    <property type="match status" value="1"/>
</dbReference>
<dbReference type="InterPro" id="IPR050494">
    <property type="entry name" value="Ser_Thr_dual-spec_kinase"/>
</dbReference>
<evidence type="ECO:0000313" key="6">
    <source>
        <dbReference type="EMBL" id="MCI13590.1"/>
    </source>
</evidence>
<protein>
    <submittedName>
        <fullName evidence="6">Serine/threonine-protein kinase PRP4</fullName>
    </submittedName>
</protein>
<evidence type="ECO:0000256" key="4">
    <source>
        <dbReference type="ARBA" id="ARBA00022777"/>
    </source>
</evidence>
<keyword evidence="1" id="KW-0723">Serine/threonine-protein kinase</keyword>
<organism evidence="6 7">
    <name type="scientific">Trifolium medium</name>
    <dbReference type="NCBI Taxonomy" id="97028"/>
    <lineage>
        <taxon>Eukaryota</taxon>
        <taxon>Viridiplantae</taxon>
        <taxon>Streptophyta</taxon>
        <taxon>Embryophyta</taxon>
        <taxon>Tracheophyta</taxon>
        <taxon>Spermatophyta</taxon>
        <taxon>Magnoliopsida</taxon>
        <taxon>eudicotyledons</taxon>
        <taxon>Gunneridae</taxon>
        <taxon>Pentapetalae</taxon>
        <taxon>rosids</taxon>
        <taxon>fabids</taxon>
        <taxon>Fabales</taxon>
        <taxon>Fabaceae</taxon>
        <taxon>Papilionoideae</taxon>
        <taxon>50 kb inversion clade</taxon>
        <taxon>NPAAA clade</taxon>
        <taxon>Hologalegina</taxon>
        <taxon>IRL clade</taxon>
        <taxon>Trifolieae</taxon>
        <taxon>Trifolium</taxon>
    </lineage>
</organism>
<reference evidence="6 7" key="1">
    <citation type="journal article" date="2018" name="Front. Plant Sci.">
        <title>Red Clover (Trifolium pratense) and Zigzag Clover (T. medium) - A Picture of Genomic Similarities and Differences.</title>
        <authorList>
            <person name="Dluhosova J."/>
            <person name="Istvanek J."/>
            <person name="Nedelnik J."/>
            <person name="Repkova J."/>
        </authorList>
    </citation>
    <scope>NUCLEOTIDE SEQUENCE [LARGE SCALE GENOMIC DNA]</scope>
    <source>
        <strain evidence="7">cv. 10/8</strain>
        <tissue evidence="6">Leaf</tissue>
    </source>
</reference>
<name>A0A392PQ78_9FABA</name>
<dbReference type="Proteomes" id="UP000265520">
    <property type="component" value="Unassembled WGS sequence"/>
</dbReference>
<evidence type="ECO:0000256" key="2">
    <source>
        <dbReference type="ARBA" id="ARBA00022679"/>
    </source>
</evidence>
<dbReference type="EMBL" id="LXQA010088819">
    <property type="protein sequence ID" value="MCI13590.1"/>
    <property type="molecule type" value="Genomic_DNA"/>
</dbReference>
<dbReference type="GO" id="GO:0004674">
    <property type="term" value="F:protein serine/threonine kinase activity"/>
    <property type="evidence" value="ECO:0007669"/>
    <property type="project" value="UniProtKB-KW"/>
</dbReference>
<dbReference type="Gene3D" id="3.30.200.20">
    <property type="entry name" value="Phosphorylase Kinase, domain 1"/>
    <property type="match status" value="1"/>
</dbReference>
<evidence type="ECO:0000256" key="1">
    <source>
        <dbReference type="ARBA" id="ARBA00022527"/>
    </source>
</evidence>
<dbReference type="InterPro" id="IPR011009">
    <property type="entry name" value="Kinase-like_dom_sf"/>
</dbReference>
<evidence type="ECO:0000256" key="3">
    <source>
        <dbReference type="ARBA" id="ARBA00022741"/>
    </source>
</evidence>
<dbReference type="PANTHER" id="PTHR24058:SF103">
    <property type="entry name" value="SERINE_THREONINE-PROTEIN KINASE PRP4 HOMOLOG"/>
    <property type="match status" value="1"/>
</dbReference>
<evidence type="ECO:0000313" key="7">
    <source>
        <dbReference type="Proteomes" id="UP000265520"/>
    </source>
</evidence>
<feature type="non-terminal residue" evidence="6">
    <location>
        <position position="1"/>
    </location>
</feature>
<keyword evidence="2" id="KW-0808">Transferase</keyword>
<dbReference type="GO" id="GO:0005524">
    <property type="term" value="F:ATP binding"/>
    <property type="evidence" value="ECO:0007669"/>
    <property type="project" value="UniProtKB-KW"/>
</dbReference>
<dbReference type="AlphaFoldDB" id="A0A392PQ78"/>
<keyword evidence="7" id="KW-1185">Reference proteome</keyword>
<proteinExistence type="predicted"/>